<reference evidence="4 5" key="1">
    <citation type="submission" date="2014-09" db="EMBL/GenBank/DDBJ databases">
        <title>Vibrio maritimus JCM 19235. (C45) whole genome shotgun sequence.</title>
        <authorList>
            <person name="Sawabe T."/>
            <person name="Meirelles P."/>
            <person name="Nakanishi M."/>
            <person name="Sayaka M."/>
            <person name="Hattori M."/>
            <person name="Ohkuma M."/>
        </authorList>
    </citation>
    <scope>NUCLEOTIDE SEQUENCE [LARGE SCALE GENOMIC DNA]</scope>
    <source>
        <strain evidence="5">JCM19235</strain>
    </source>
</reference>
<keyword evidence="5" id="KW-1185">Reference proteome</keyword>
<sequence length="259" mass="28237">MMKNPNDIGFIHDIASLDSLRQKAVSGKEGDDEAALNAAARQFESIFTSMMLKSMRDANTHFESDLTNNGNGQFYRQMLDDQMASELSSSGSLGLADMIVAQLGSARAPEAQAAANTELRVRSQAFDLPERQPYDEAKARKTAAALGLDGPRTKAKPVDFDTPENFVSSLKPYADRAARSLGVDSSLLLAQAALETGWGQKVVNNSKVVVTTYLISRLIAVGMAIKWQRKPLSIIKMYPFKSERHSALIVAMKTASMTM</sequence>
<dbReference type="PANTHER" id="PTHR33308">
    <property type="entry name" value="PEPTIDOGLYCAN HYDROLASE FLGJ"/>
    <property type="match status" value="1"/>
</dbReference>
<dbReference type="InterPro" id="IPR019301">
    <property type="entry name" value="Flagellar_prot_FlgJ_N"/>
</dbReference>
<evidence type="ECO:0000313" key="5">
    <source>
        <dbReference type="Proteomes" id="UP000029228"/>
    </source>
</evidence>
<evidence type="ECO:0000313" key="4">
    <source>
        <dbReference type="EMBL" id="GAL22527.1"/>
    </source>
</evidence>
<feature type="domain" description="Flagellar protein FlgJ N-terminal" evidence="3">
    <location>
        <begin position="53"/>
        <end position="102"/>
    </location>
</feature>
<accession>A0A090ST66</accession>
<dbReference type="Gene3D" id="1.10.530.10">
    <property type="match status" value="1"/>
</dbReference>
<dbReference type="Pfam" id="PF10135">
    <property type="entry name" value="Rod-binding"/>
    <property type="match status" value="1"/>
</dbReference>
<evidence type="ECO:0000256" key="2">
    <source>
        <dbReference type="ARBA" id="ARBA00022801"/>
    </source>
</evidence>
<protein>
    <submittedName>
        <fullName evidence="4">Flagellar protein FlgJ</fullName>
    </submittedName>
</protein>
<keyword evidence="2" id="KW-0378">Hydrolase</keyword>
<keyword evidence="4" id="KW-0969">Cilium</keyword>
<keyword evidence="1" id="KW-1005">Bacterial flagellum biogenesis</keyword>
<dbReference type="EMBL" id="BBMR01000013">
    <property type="protein sequence ID" value="GAL22527.1"/>
    <property type="molecule type" value="Genomic_DNA"/>
</dbReference>
<name>A0A090ST66_9VIBR</name>
<proteinExistence type="predicted"/>
<dbReference type="InterPro" id="IPR051056">
    <property type="entry name" value="Glycosyl_Hydrolase_73"/>
</dbReference>
<dbReference type="PANTHER" id="PTHR33308:SF9">
    <property type="entry name" value="PEPTIDOGLYCAN HYDROLASE FLGJ"/>
    <property type="match status" value="1"/>
</dbReference>
<keyword evidence="4" id="KW-0966">Cell projection</keyword>
<keyword evidence="4" id="KW-0282">Flagellum</keyword>
<gene>
    <name evidence="4" type="ORF">JCM19235_4043</name>
</gene>
<comment type="caution">
    <text evidence="4">The sequence shown here is derived from an EMBL/GenBank/DDBJ whole genome shotgun (WGS) entry which is preliminary data.</text>
</comment>
<dbReference type="Proteomes" id="UP000029228">
    <property type="component" value="Unassembled WGS sequence"/>
</dbReference>
<dbReference type="STRING" id="990268.JCM19235_4043"/>
<evidence type="ECO:0000259" key="3">
    <source>
        <dbReference type="Pfam" id="PF10135"/>
    </source>
</evidence>
<evidence type="ECO:0000256" key="1">
    <source>
        <dbReference type="ARBA" id="ARBA00022795"/>
    </source>
</evidence>
<reference evidence="4 5" key="2">
    <citation type="submission" date="2014-09" db="EMBL/GenBank/DDBJ databases">
        <authorList>
            <consortium name="NBRP consortium"/>
            <person name="Sawabe T."/>
            <person name="Meirelles P."/>
            <person name="Nakanishi M."/>
            <person name="Sayaka M."/>
            <person name="Hattori M."/>
            <person name="Ohkuma M."/>
        </authorList>
    </citation>
    <scope>NUCLEOTIDE SEQUENCE [LARGE SCALE GENOMIC DNA]</scope>
    <source>
        <strain evidence="5">JCM19235</strain>
    </source>
</reference>
<organism evidence="4 5">
    <name type="scientific">Vibrio maritimus</name>
    <dbReference type="NCBI Taxonomy" id="990268"/>
    <lineage>
        <taxon>Bacteria</taxon>
        <taxon>Pseudomonadati</taxon>
        <taxon>Pseudomonadota</taxon>
        <taxon>Gammaproteobacteria</taxon>
        <taxon>Vibrionales</taxon>
        <taxon>Vibrionaceae</taxon>
        <taxon>Vibrio</taxon>
    </lineage>
</organism>
<dbReference type="AlphaFoldDB" id="A0A090ST66"/>
<dbReference type="GO" id="GO:0071973">
    <property type="term" value="P:bacterial-type flagellum-dependent cell motility"/>
    <property type="evidence" value="ECO:0007669"/>
    <property type="project" value="TreeGrafter"/>
</dbReference>
<dbReference type="GO" id="GO:0044781">
    <property type="term" value="P:bacterial-type flagellum organization"/>
    <property type="evidence" value="ECO:0007669"/>
    <property type="project" value="UniProtKB-KW"/>
</dbReference>
<dbReference type="PRINTS" id="PR01002">
    <property type="entry name" value="FLGFLGJ"/>
</dbReference>
<dbReference type="GO" id="GO:0016787">
    <property type="term" value="F:hydrolase activity"/>
    <property type="evidence" value="ECO:0007669"/>
    <property type="project" value="UniProtKB-KW"/>
</dbReference>